<name>Q5MPE8_9CREN</name>
<protein>
    <submittedName>
        <fullName evidence="2">Putative transposase</fullName>
    </submittedName>
</protein>
<proteinExistence type="predicted"/>
<keyword evidence="1" id="KW-0812">Transmembrane</keyword>
<evidence type="ECO:0000256" key="1">
    <source>
        <dbReference type="SAM" id="Phobius"/>
    </source>
</evidence>
<feature type="transmembrane region" description="Helical" evidence="1">
    <location>
        <begin position="281"/>
        <end position="299"/>
    </location>
</feature>
<keyword evidence="1" id="KW-0472">Membrane</keyword>
<dbReference type="EMBL" id="AY671947">
    <property type="protein sequence ID" value="AAV87872.1"/>
    <property type="molecule type" value="Genomic_DNA"/>
</dbReference>
<keyword evidence="1" id="KW-1133">Transmembrane helix</keyword>
<reference evidence="2" key="1">
    <citation type="journal article" date="2005" name="Mol. Microbiol.">
        <title>New insertion sequences of Sulfolobus: functional properties and implications for genome evolution in hyperthermophilic archaea.</title>
        <authorList>
            <person name="Blount Z.D."/>
            <person name="Grogan D.W."/>
        </authorList>
    </citation>
    <scope>NUCLEOTIDE SEQUENCE</scope>
    <source>
        <strain evidence="2">Y99 9-23</strain>
    </source>
</reference>
<sequence length="313" mass="36856">MYVPINMKHWIKYYNGPAPYEHLSAGHKTLGKMNYMLITSEVLPRFSDLLILRALIVMIGGTCSYRDGRSYYKSDVGVRWFLGEYKSKSEIHRRAKNFRGEVKTLFKESPKELEGKMSKLADYLPSRALYGKVEKLGIVDSFLIEVPFGKRNKETLKKKFELHLRQRKYREAANTLFFYIKCKVRRRFKGEFTKKRDRSYFGFKVFNLMSPTMIVHEIQVELANFPDNKGGFSRSGYKVVDRGFVGKSSTWLIGFSSFRRYVEFFGIFLRRYWRPYATEKGMVELFVYVIALIYNSYIYTSVLSRVPESQLAH</sequence>
<dbReference type="AlphaFoldDB" id="Q5MPE8"/>
<accession>Q5MPE8</accession>
<organism evidence="2">
    <name type="scientific">Sulfolobus sp. Y99 9-23</name>
    <dbReference type="NCBI Taxonomy" id="303363"/>
    <lineage>
        <taxon>Archaea</taxon>
        <taxon>Thermoproteota</taxon>
        <taxon>Thermoprotei</taxon>
        <taxon>Sulfolobales</taxon>
        <taxon>Sulfolobaceae</taxon>
        <taxon>Sulfolobus</taxon>
    </lineage>
</organism>
<evidence type="ECO:0000313" key="2">
    <source>
        <dbReference type="EMBL" id="AAV87872.1"/>
    </source>
</evidence>